<feature type="non-terminal residue" evidence="1">
    <location>
        <position position="237"/>
    </location>
</feature>
<feature type="non-terminal residue" evidence="1">
    <location>
        <position position="1"/>
    </location>
</feature>
<proteinExistence type="evidence at transcript level"/>
<reference evidence="1" key="1">
    <citation type="journal article" date="2017" name="Front. Cell. Infect. Microbiol.">
        <title>The Distinct Transcriptional Response of the Midgut of Amblyomma sculptum and Amblyomma aureolatum Ticks to Rickettsia rickettsii Correlates to Their Differences in Susceptibility to Infection.</title>
        <authorList>
            <person name="Martins L.A."/>
            <person name="Galletti M.F.B.M."/>
            <person name="Ribeiro J.M."/>
            <person name="Fujita A."/>
            <person name="Costa F.B."/>
            <person name="Labruna M.B."/>
            <person name="Daffre S."/>
            <person name="Fogaca A.C."/>
        </authorList>
    </citation>
    <scope>NUCLEOTIDE SEQUENCE</scope>
</reference>
<name>A0A1E1X1I2_9ACAR</name>
<sequence>ATLSDIGRLCRSLYHVPCSIGLLRNIDTYLCSMLKCSSVRTRITARCNDAPRGLNTDVSSVSSILHLLAKNKYRDSRSIECVLAVLHEIPWDDQSKEEVVILVDMCWSLLTLHVNARRLDMHLKRLMIQLNNIPLKQLVKLLGGLYNSIGGTFVTNGNTQRYEPSGRVPMDDWLGYTINNGAGLPLTNCTFVADACSDYAQYLGQENEYIYTYIEAMRSMYMRRVEEVTDIQNLSNF</sequence>
<evidence type="ECO:0000313" key="1">
    <source>
        <dbReference type="EMBL" id="JAT92906.1"/>
    </source>
</evidence>
<accession>A0A1E1X1I2</accession>
<organism evidence="1">
    <name type="scientific">Amblyomma aureolatum</name>
    <dbReference type="NCBI Taxonomy" id="187763"/>
    <lineage>
        <taxon>Eukaryota</taxon>
        <taxon>Metazoa</taxon>
        <taxon>Ecdysozoa</taxon>
        <taxon>Arthropoda</taxon>
        <taxon>Chelicerata</taxon>
        <taxon>Arachnida</taxon>
        <taxon>Acari</taxon>
        <taxon>Parasitiformes</taxon>
        <taxon>Ixodida</taxon>
        <taxon>Ixodoidea</taxon>
        <taxon>Ixodidae</taxon>
        <taxon>Amblyomminae</taxon>
        <taxon>Amblyomma</taxon>
    </lineage>
</organism>
<protein>
    <submittedName>
        <fullName evidence="1">Uncharacterized protein</fullName>
    </submittedName>
</protein>
<dbReference type="AlphaFoldDB" id="A0A1E1X1I2"/>
<dbReference type="EMBL" id="GFAC01006282">
    <property type="protein sequence ID" value="JAT92906.1"/>
    <property type="molecule type" value="mRNA"/>
</dbReference>